<sequence length="70" mass="7663">MTVADYGIEKETGKKLSEHALSMATSQDCKFNLKDMTICNDEGVSNNKIVKVAKVNQNLSKKTKVASLTN</sequence>
<proteinExistence type="predicted"/>
<dbReference type="EMBL" id="RGET01000062">
    <property type="protein sequence ID" value="NBN88185.1"/>
    <property type="molecule type" value="Genomic_DNA"/>
</dbReference>
<protein>
    <submittedName>
        <fullName evidence="1">Uncharacterized protein</fullName>
    </submittedName>
</protein>
<accession>A0A964XRQ1</accession>
<dbReference type="AlphaFoldDB" id="A0A964XRQ1"/>
<organism evidence="1 2">
    <name type="scientific">Candidatus Fonsibacter lacus</name>
    <dbReference type="NCBI Taxonomy" id="2576439"/>
    <lineage>
        <taxon>Bacteria</taxon>
        <taxon>Pseudomonadati</taxon>
        <taxon>Pseudomonadota</taxon>
        <taxon>Alphaproteobacteria</taxon>
        <taxon>Candidatus Pelagibacterales</taxon>
        <taxon>Candidatus Pelagibacterales incertae sedis</taxon>
        <taxon>Candidatus Fonsibacter</taxon>
    </lineage>
</organism>
<gene>
    <name evidence="1" type="ORF">EBV32_03745</name>
</gene>
<dbReference type="Proteomes" id="UP000713222">
    <property type="component" value="Unassembled WGS sequence"/>
</dbReference>
<reference evidence="1" key="1">
    <citation type="submission" date="2018-10" db="EMBL/GenBank/DDBJ databases">
        <title>Iterative Subtractive Binning of Freshwater Chronoseries Metagenomes Recovers Nearly Complete Genomes from over Four Hundred Novel Species.</title>
        <authorList>
            <person name="Rodriguez-R L.M."/>
            <person name="Tsementzi D."/>
            <person name="Luo C."/>
            <person name="Konstantinidis K.T."/>
        </authorList>
    </citation>
    <scope>NUCLEOTIDE SEQUENCE</scope>
    <source>
        <strain evidence="1">WB7_6_001</strain>
    </source>
</reference>
<comment type="caution">
    <text evidence="1">The sequence shown here is derived from an EMBL/GenBank/DDBJ whole genome shotgun (WGS) entry which is preliminary data.</text>
</comment>
<name>A0A964XRQ1_9PROT</name>
<evidence type="ECO:0000313" key="2">
    <source>
        <dbReference type="Proteomes" id="UP000713222"/>
    </source>
</evidence>
<evidence type="ECO:0000313" key="1">
    <source>
        <dbReference type="EMBL" id="NBN88185.1"/>
    </source>
</evidence>